<dbReference type="InterPro" id="IPR003594">
    <property type="entry name" value="HATPase_dom"/>
</dbReference>
<gene>
    <name evidence="10" type="primary">barA</name>
    <name evidence="9" type="ORF">HMJ28_05210</name>
    <name evidence="10" type="ORF">NCTC13028_02374</name>
</gene>
<dbReference type="Proteomes" id="UP000250223">
    <property type="component" value="Unassembled WGS sequence"/>
</dbReference>
<keyword evidence="7" id="KW-0902">Two-component regulatory system</keyword>
<evidence type="ECO:0000256" key="5">
    <source>
        <dbReference type="ARBA" id="ARBA00022679"/>
    </source>
</evidence>
<dbReference type="GO" id="GO:0016036">
    <property type="term" value="P:cellular response to phosphate starvation"/>
    <property type="evidence" value="ECO:0007669"/>
    <property type="project" value="TreeGrafter"/>
</dbReference>
<dbReference type="PANTHER" id="PTHR45453:SF1">
    <property type="entry name" value="PHOSPHATE REGULON SENSOR PROTEIN PHOR"/>
    <property type="match status" value="1"/>
</dbReference>
<feature type="domain" description="Histidine kinase" evidence="8">
    <location>
        <begin position="30"/>
        <end position="204"/>
    </location>
</feature>
<evidence type="ECO:0000313" key="11">
    <source>
        <dbReference type="Proteomes" id="UP000250223"/>
    </source>
</evidence>
<dbReference type="SUPFAM" id="SSF55874">
    <property type="entry name" value="ATPase domain of HSP90 chaperone/DNA topoisomerase II/histidine kinase"/>
    <property type="match status" value="1"/>
</dbReference>
<dbReference type="InterPro" id="IPR005467">
    <property type="entry name" value="His_kinase_dom"/>
</dbReference>
<dbReference type="InterPro" id="IPR050351">
    <property type="entry name" value="BphY/WalK/GraS-like"/>
</dbReference>
<dbReference type="PROSITE" id="PS50109">
    <property type="entry name" value="HIS_KIN"/>
    <property type="match status" value="1"/>
</dbReference>
<dbReference type="EMBL" id="JABFIF010000007">
    <property type="protein sequence ID" value="NOH15796.1"/>
    <property type="molecule type" value="Genomic_DNA"/>
</dbReference>
<keyword evidence="5 10" id="KW-0808">Transferase</keyword>
<dbReference type="EMBL" id="UAWC01000026">
    <property type="protein sequence ID" value="SQB36143.1"/>
    <property type="molecule type" value="Genomic_DNA"/>
</dbReference>
<keyword evidence="4" id="KW-0597">Phosphoprotein</keyword>
<evidence type="ECO:0000256" key="3">
    <source>
        <dbReference type="ARBA" id="ARBA00012438"/>
    </source>
</evidence>
<proteinExistence type="predicted"/>
<dbReference type="InterPro" id="IPR036890">
    <property type="entry name" value="HATPase_C_sf"/>
</dbReference>
<dbReference type="SMART" id="SM00387">
    <property type="entry name" value="HATPase_c"/>
    <property type="match status" value="1"/>
</dbReference>
<dbReference type="Gene3D" id="3.30.565.10">
    <property type="entry name" value="Histidine kinase-like ATPase, C-terminal domain"/>
    <property type="match status" value="1"/>
</dbReference>
<dbReference type="PRINTS" id="PR00344">
    <property type="entry name" value="BCTRLSENSOR"/>
</dbReference>
<dbReference type="GO" id="GO:0005886">
    <property type="term" value="C:plasma membrane"/>
    <property type="evidence" value="ECO:0007669"/>
    <property type="project" value="TreeGrafter"/>
</dbReference>
<dbReference type="Pfam" id="PF02518">
    <property type="entry name" value="HATPase_c"/>
    <property type="match status" value="1"/>
</dbReference>
<dbReference type="PANTHER" id="PTHR45453">
    <property type="entry name" value="PHOSPHATE REGULON SENSOR PROTEIN PHOR"/>
    <property type="match status" value="1"/>
</dbReference>
<protein>
    <recommendedName>
        <fullName evidence="3">histidine kinase</fullName>
        <ecNumber evidence="3">2.7.13.3</ecNumber>
    </recommendedName>
</protein>
<evidence type="ECO:0000256" key="6">
    <source>
        <dbReference type="ARBA" id="ARBA00022777"/>
    </source>
</evidence>
<dbReference type="EC" id="2.7.13.3" evidence="3"/>
<evidence type="ECO:0000313" key="12">
    <source>
        <dbReference type="Proteomes" id="UP000528432"/>
    </source>
</evidence>
<evidence type="ECO:0000313" key="9">
    <source>
        <dbReference type="EMBL" id="NOH15796.1"/>
    </source>
</evidence>
<reference evidence="9 12" key="2">
    <citation type="submission" date="2020-05" db="EMBL/GenBank/DDBJ databases">
        <title>Draft genome sequence of Clostridium cochlearium strain AGROS13 isolated from a sheep dairy farm in New Zealand.</title>
        <authorList>
            <person name="Gupta T.B."/>
            <person name="Jauregui R."/>
            <person name="Risson A.N."/>
            <person name="Brightwell G."/>
            <person name="Maclean P."/>
        </authorList>
    </citation>
    <scope>NUCLEOTIDE SEQUENCE [LARGE SCALE GENOMIC DNA]</scope>
    <source>
        <strain evidence="9 12">AGROS13</strain>
    </source>
</reference>
<accession>A0A2X2WF04</accession>
<evidence type="ECO:0000256" key="1">
    <source>
        <dbReference type="ARBA" id="ARBA00000085"/>
    </source>
</evidence>
<dbReference type="FunFam" id="3.30.565.10:FF:000006">
    <property type="entry name" value="Sensor histidine kinase WalK"/>
    <property type="match status" value="1"/>
</dbReference>
<reference evidence="10 11" key="1">
    <citation type="submission" date="2018-06" db="EMBL/GenBank/DDBJ databases">
        <authorList>
            <consortium name="Pathogen Informatics"/>
            <person name="Doyle S."/>
        </authorList>
    </citation>
    <scope>NUCLEOTIDE SEQUENCE [LARGE SCALE GENOMIC DNA]</scope>
    <source>
        <strain evidence="10 11">NCTC13028</strain>
    </source>
</reference>
<comment type="catalytic activity">
    <reaction evidence="1">
        <text>ATP + protein L-histidine = ADP + protein N-phospho-L-histidine.</text>
        <dbReference type="EC" id="2.7.13.3"/>
    </reaction>
</comment>
<dbReference type="GO" id="GO:0000155">
    <property type="term" value="F:phosphorelay sensor kinase activity"/>
    <property type="evidence" value="ECO:0007669"/>
    <property type="project" value="TreeGrafter"/>
</dbReference>
<name>A0A2X2WF04_CLOCO</name>
<evidence type="ECO:0000259" key="8">
    <source>
        <dbReference type="PROSITE" id="PS50109"/>
    </source>
</evidence>
<dbReference type="RefSeq" id="WP_111921795.1">
    <property type="nucleotide sequence ID" value="NZ_JAAZKZ010000170.1"/>
</dbReference>
<evidence type="ECO:0000256" key="4">
    <source>
        <dbReference type="ARBA" id="ARBA00022553"/>
    </source>
</evidence>
<evidence type="ECO:0000256" key="2">
    <source>
        <dbReference type="ARBA" id="ARBA00004370"/>
    </source>
</evidence>
<dbReference type="Proteomes" id="UP000528432">
    <property type="component" value="Unassembled WGS sequence"/>
</dbReference>
<organism evidence="10 11">
    <name type="scientific">Clostridium cochlearium</name>
    <dbReference type="NCBI Taxonomy" id="1494"/>
    <lineage>
        <taxon>Bacteria</taxon>
        <taxon>Bacillati</taxon>
        <taxon>Bacillota</taxon>
        <taxon>Clostridia</taxon>
        <taxon>Eubacteriales</taxon>
        <taxon>Clostridiaceae</taxon>
        <taxon>Clostridium</taxon>
    </lineage>
</organism>
<dbReference type="InterPro" id="IPR004358">
    <property type="entry name" value="Sig_transdc_His_kin-like_C"/>
</dbReference>
<sequence length="215" mass="24903">MSFTNFLELHEDLYDENDYFNSFYRNSLLFKNIIDNTLDLNKLEFSYCAINLSNIDIISSIKSVIDYFEDIICSKEIQLEFINDIDKNIVACDEEKLQRIVFNLIHNSIKYTNKNDKIIVSTKEKDNKVYISVEDTGIGVPSNELRKIFNKFFQGSFSKSNMDGGMGVGLFIVNKFVKFLDGKIYVYSKPNKGTKIMIELPFFLVEKPTKKLVAI</sequence>
<dbReference type="AlphaFoldDB" id="A0A2X2WF04"/>
<evidence type="ECO:0000313" key="10">
    <source>
        <dbReference type="EMBL" id="SQB36143.1"/>
    </source>
</evidence>
<evidence type="ECO:0000256" key="7">
    <source>
        <dbReference type="ARBA" id="ARBA00023012"/>
    </source>
</evidence>
<keyword evidence="6 10" id="KW-0418">Kinase</keyword>
<comment type="subcellular location">
    <subcellularLocation>
        <location evidence="2">Membrane</location>
    </subcellularLocation>
</comment>
<dbReference type="GO" id="GO:0004721">
    <property type="term" value="F:phosphoprotein phosphatase activity"/>
    <property type="evidence" value="ECO:0007669"/>
    <property type="project" value="TreeGrafter"/>
</dbReference>